<keyword evidence="3" id="KW-0812">Transmembrane</keyword>
<evidence type="ECO:0000256" key="2">
    <source>
        <dbReference type="RuleBase" id="RU003793"/>
    </source>
</evidence>
<proteinExistence type="inferred from homology"/>
<gene>
    <name evidence="5" type="ORF">GCM10025874_20730</name>
</gene>
<evidence type="ECO:0000259" key="4">
    <source>
        <dbReference type="Pfam" id="PF01478"/>
    </source>
</evidence>
<accession>A0AA37ULM8</accession>
<dbReference type="InterPro" id="IPR014032">
    <property type="entry name" value="Peptidase_A24A_bac"/>
</dbReference>
<dbReference type="AlphaFoldDB" id="A0AA37ULM8"/>
<protein>
    <recommendedName>
        <fullName evidence="4">Prepilin type IV endopeptidase peptidase domain-containing protein</fullName>
    </recommendedName>
</protein>
<comment type="caution">
    <text evidence="5">The sequence shown here is derived from an EMBL/GenBank/DDBJ whole genome shotgun (WGS) entry which is preliminary data.</text>
</comment>
<dbReference type="GO" id="GO:0004190">
    <property type="term" value="F:aspartic-type endopeptidase activity"/>
    <property type="evidence" value="ECO:0007669"/>
    <property type="project" value="InterPro"/>
</dbReference>
<feature type="transmembrane region" description="Helical" evidence="3">
    <location>
        <begin position="92"/>
        <end position="110"/>
    </location>
</feature>
<feature type="transmembrane region" description="Helical" evidence="3">
    <location>
        <begin position="68"/>
        <end position="86"/>
    </location>
</feature>
<feature type="transmembrane region" description="Helical" evidence="3">
    <location>
        <begin position="44"/>
        <end position="61"/>
    </location>
</feature>
<feature type="transmembrane region" description="Helical" evidence="3">
    <location>
        <begin position="141"/>
        <end position="162"/>
    </location>
</feature>
<dbReference type="Gene3D" id="1.20.120.1220">
    <property type="match status" value="1"/>
</dbReference>
<evidence type="ECO:0000313" key="6">
    <source>
        <dbReference type="Proteomes" id="UP001157160"/>
    </source>
</evidence>
<organism evidence="5 6">
    <name type="scientific">Arenivirga flava</name>
    <dbReference type="NCBI Taxonomy" id="1930060"/>
    <lineage>
        <taxon>Bacteria</taxon>
        <taxon>Bacillati</taxon>
        <taxon>Actinomycetota</taxon>
        <taxon>Actinomycetes</taxon>
        <taxon>Micrococcales</taxon>
        <taxon>Microbacteriaceae</taxon>
        <taxon>Arenivirga</taxon>
    </lineage>
</organism>
<name>A0AA37ULM8_9MICO</name>
<dbReference type="GO" id="GO:0006465">
    <property type="term" value="P:signal peptide processing"/>
    <property type="evidence" value="ECO:0007669"/>
    <property type="project" value="TreeGrafter"/>
</dbReference>
<dbReference type="Pfam" id="PF01478">
    <property type="entry name" value="Peptidase_A24"/>
    <property type="match status" value="1"/>
</dbReference>
<keyword evidence="3" id="KW-0472">Membrane</keyword>
<dbReference type="Proteomes" id="UP001157160">
    <property type="component" value="Unassembled WGS sequence"/>
</dbReference>
<feature type="transmembrane region" description="Helical" evidence="3">
    <location>
        <begin position="20"/>
        <end position="38"/>
    </location>
</feature>
<dbReference type="PRINTS" id="PR00864">
    <property type="entry name" value="PREPILNPTASE"/>
</dbReference>
<dbReference type="InterPro" id="IPR050882">
    <property type="entry name" value="Prepilin_peptidase/N-MTase"/>
</dbReference>
<sequence>MQPLQTPSAPWLRGWTPLQLALLGASAAALMAMVVARVGPDPAMLLLAASAPLIAAIDLRWRIVPNRLVLPLIGALLVAVAASAVLEAQPLRIVGALLGAAAMSAVYLAPAVLTRRAMGMGDVKLALAIGAVLGASGWQTWLLGVLAGFIAGAAFGLALLLARRATLRSRMPYAPAMLVGALLVLLA</sequence>
<reference evidence="5 6" key="1">
    <citation type="journal article" date="2014" name="Int. J. Syst. Evol. Microbiol.">
        <title>Complete genome sequence of Corynebacterium casei LMG S-19264T (=DSM 44701T), isolated from a smear-ripened cheese.</title>
        <authorList>
            <consortium name="US DOE Joint Genome Institute (JGI-PGF)"/>
            <person name="Walter F."/>
            <person name="Albersmeier A."/>
            <person name="Kalinowski J."/>
            <person name="Ruckert C."/>
        </authorList>
    </citation>
    <scope>NUCLEOTIDE SEQUENCE [LARGE SCALE GENOMIC DNA]</scope>
    <source>
        <strain evidence="5 6">NBRC 112289</strain>
    </source>
</reference>
<dbReference type="PANTHER" id="PTHR30487">
    <property type="entry name" value="TYPE 4 PREPILIN-LIKE PROTEINS LEADER PEPTIDE-PROCESSING ENZYME"/>
    <property type="match status" value="1"/>
</dbReference>
<keyword evidence="3" id="KW-1133">Transmembrane helix</keyword>
<dbReference type="EMBL" id="BSUL01000001">
    <property type="protein sequence ID" value="GMA28820.1"/>
    <property type="molecule type" value="Genomic_DNA"/>
</dbReference>
<evidence type="ECO:0000256" key="1">
    <source>
        <dbReference type="ARBA" id="ARBA00005801"/>
    </source>
</evidence>
<dbReference type="GO" id="GO:0005886">
    <property type="term" value="C:plasma membrane"/>
    <property type="evidence" value="ECO:0007669"/>
    <property type="project" value="TreeGrafter"/>
</dbReference>
<dbReference type="RefSeq" id="WP_284232359.1">
    <property type="nucleotide sequence ID" value="NZ_BSUL01000001.1"/>
</dbReference>
<dbReference type="PANTHER" id="PTHR30487:SF0">
    <property type="entry name" value="PREPILIN LEADER PEPTIDASE_N-METHYLTRANSFERASE-RELATED"/>
    <property type="match status" value="1"/>
</dbReference>
<evidence type="ECO:0000256" key="3">
    <source>
        <dbReference type="SAM" id="Phobius"/>
    </source>
</evidence>
<feature type="domain" description="Prepilin type IV endopeptidase peptidase" evidence="4">
    <location>
        <begin position="46"/>
        <end position="157"/>
    </location>
</feature>
<comment type="similarity">
    <text evidence="1 2">Belongs to the peptidase A24 family.</text>
</comment>
<keyword evidence="6" id="KW-1185">Reference proteome</keyword>
<dbReference type="InterPro" id="IPR000045">
    <property type="entry name" value="Prepilin_IV_endopep_pep"/>
</dbReference>
<evidence type="ECO:0000313" key="5">
    <source>
        <dbReference type="EMBL" id="GMA28820.1"/>
    </source>
</evidence>